<gene>
    <name evidence="2" type="ORF">B0T23DRAFT_441145</name>
</gene>
<dbReference type="Gene3D" id="2.30.29.30">
    <property type="entry name" value="Pleckstrin-homology domain (PH domain)/Phosphotyrosine-binding domain (PTB)"/>
    <property type="match status" value="1"/>
</dbReference>
<evidence type="ECO:0000256" key="1">
    <source>
        <dbReference type="SAM" id="MobiDB-lite"/>
    </source>
</evidence>
<proteinExistence type="predicted"/>
<keyword evidence="3" id="KW-1185">Reference proteome</keyword>
<accession>A0AAJ0IB60</accession>
<protein>
    <submittedName>
        <fullName evidence="2">Uncharacterized protein</fullName>
    </submittedName>
</protein>
<evidence type="ECO:0000313" key="3">
    <source>
        <dbReference type="Proteomes" id="UP001285908"/>
    </source>
</evidence>
<evidence type="ECO:0000313" key="2">
    <source>
        <dbReference type="EMBL" id="KAK3495363.1"/>
    </source>
</evidence>
<name>A0AAJ0IB60_9PEZI</name>
<comment type="caution">
    <text evidence="2">The sequence shown here is derived from an EMBL/GenBank/DDBJ whole genome shotgun (WGS) entry which is preliminary data.</text>
</comment>
<dbReference type="InterPro" id="IPR011993">
    <property type="entry name" value="PH-like_dom_sf"/>
</dbReference>
<organism evidence="2 3">
    <name type="scientific">Neurospora hispaniola</name>
    <dbReference type="NCBI Taxonomy" id="588809"/>
    <lineage>
        <taxon>Eukaryota</taxon>
        <taxon>Fungi</taxon>
        <taxon>Dikarya</taxon>
        <taxon>Ascomycota</taxon>
        <taxon>Pezizomycotina</taxon>
        <taxon>Sordariomycetes</taxon>
        <taxon>Sordariomycetidae</taxon>
        <taxon>Sordariales</taxon>
        <taxon>Sordariaceae</taxon>
        <taxon>Neurospora</taxon>
    </lineage>
</organism>
<reference evidence="2 3" key="1">
    <citation type="journal article" date="2023" name="Mol. Phylogenet. Evol.">
        <title>Genome-scale phylogeny and comparative genomics of the fungal order Sordariales.</title>
        <authorList>
            <person name="Hensen N."/>
            <person name="Bonometti L."/>
            <person name="Westerberg I."/>
            <person name="Brannstrom I.O."/>
            <person name="Guillou S."/>
            <person name="Cros-Aarteil S."/>
            <person name="Calhoun S."/>
            <person name="Haridas S."/>
            <person name="Kuo A."/>
            <person name="Mondo S."/>
            <person name="Pangilinan J."/>
            <person name="Riley R."/>
            <person name="LaButti K."/>
            <person name="Andreopoulos B."/>
            <person name="Lipzen A."/>
            <person name="Chen C."/>
            <person name="Yan M."/>
            <person name="Daum C."/>
            <person name="Ng V."/>
            <person name="Clum A."/>
            <person name="Steindorff A."/>
            <person name="Ohm R.A."/>
            <person name="Martin F."/>
            <person name="Silar P."/>
            <person name="Natvig D.O."/>
            <person name="Lalanne C."/>
            <person name="Gautier V."/>
            <person name="Ament-Velasquez S.L."/>
            <person name="Kruys A."/>
            <person name="Hutchinson M.I."/>
            <person name="Powell A.J."/>
            <person name="Barry K."/>
            <person name="Miller A.N."/>
            <person name="Grigoriev I.V."/>
            <person name="Debuchy R."/>
            <person name="Gladieux P."/>
            <person name="Hiltunen Thoren M."/>
            <person name="Johannesson H."/>
        </authorList>
    </citation>
    <scope>NUCLEOTIDE SEQUENCE [LARGE SCALE GENOMIC DNA]</scope>
    <source>
        <strain evidence="2 3">FGSC 10403</strain>
    </source>
</reference>
<dbReference type="GeneID" id="87878378"/>
<dbReference type="EMBL" id="JAULSX010000003">
    <property type="protein sequence ID" value="KAK3495363.1"/>
    <property type="molecule type" value="Genomic_DNA"/>
</dbReference>
<feature type="region of interest" description="Disordered" evidence="1">
    <location>
        <begin position="1"/>
        <end position="39"/>
    </location>
</feature>
<sequence>MSPNSKPESPAQASRKRPLTRSMSEEDNAENKQNEMTKAYENVEEVAKSGYLSKSGKGNPKYNRYRFRPNGDVLSYYQDPKDHYFPAGCASLDIHLYKQQEKRIEKAGPIRRCFMALFNTSYIGINADNLRPVRTRGQEAHRATHFKKALITAHDAGQPRPGDGKPLHFRPTFDHRPRARYLYFLYVSAILKKKAWDHRNRRKPEEVLKD</sequence>
<dbReference type="SUPFAM" id="SSF50729">
    <property type="entry name" value="PH domain-like"/>
    <property type="match status" value="1"/>
</dbReference>
<dbReference type="Proteomes" id="UP001285908">
    <property type="component" value="Unassembled WGS sequence"/>
</dbReference>
<dbReference type="AlphaFoldDB" id="A0AAJ0IB60"/>
<dbReference type="RefSeq" id="XP_062694792.1">
    <property type="nucleotide sequence ID" value="XM_062840756.1"/>
</dbReference>